<comment type="caution">
    <text evidence="1">The sequence shown here is derived from an EMBL/GenBank/DDBJ whole genome shotgun (WGS) entry which is preliminary data.</text>
</comment>
<evidence type="ECO:0000313" key="2">
    <source>
        <dbReference type="Proteomes" id="UP000193588"/>
    </source>
</evidence>
<organism evidence="1 2">
    <name type="scientific">Weissella cibaria</name>
    <dbReference type="NCBI Taxonomy" id="137591"/>
    <lineage>
        <taxon>Bacteria</taxon>
        <taxon>Bacillati</taxon>
        <taxon>Bacillota</taxon>
        <taxon>Bacilli</taxon>
        <taxon>Lactobacillales</taxon>
        <taxon>Lactobacillaceae</taxon>
        <taxon>Weissella</taxon>
    </lineage>
</organism>
<dbReference type="EMBL" id="NDXJ01000001">
    <property type="protein sequence ID" value="OSP90571.1"/>
    <property type="molecule type" value="Genomic_DNA"/>
</dbReference>
<protein>
    <recommendedName>
        <fullName evidence="3">Phage tail protein</fullName>
    </recommendedName>
</protein>
<gene>
    <name evidence="1" type="ORF">B9D04_00240</name>
</gene>
<dbReference type="AlphaFoldDB" id="A0A1X4JPD3"/>
<reference evidence="1 2" key="1">
    <citation type="submission" date="2017-04" db="EMBL/GenBank/DDBJ databases">
        <title>The genome sequence of Weissella cibaria isolated from wild Drosophila.</title>
        <authorList>
            <person name="Ricks N.J."/>
            <person name="Carroll C."/>
            <person name="Walters A."/>
            <person name="Newell P.D."/>
            <person name="Chaston J.M."/>
        </authorList>
    </citation>
    <scope>NUCLEOTIDE SEQUENCE [LARGE SCALE GENOMIC DNA]</scope>
    <source>
        <strain evidence="1 2">DmW_103</strain>
    </source>
</reference>
<proteinExistence type="predicted"/>
<accession>A0A1X4JPD3</accession>
<dbReference type="Proteomes" id="UP000193588">
    <property type="component" value="Unassembled WGS sequence"/>
</dbReference>
<dbReference type="RefSeq" id="WP_085636882.1">
    <property type="nucleotide sequence ID" value="NZ_JARXOD010000014.1"/>
</dbReference>
<evidence type="ECO:0000313" key="1">
    <source>
        <dbReference type="EMBL" id="OSP90571.1"/>
    </source>
</evidence>
<evidence type="ECO:0008006" key="3">
    <source>
        <dbReference type="Google" id="ProtNLM"/>
    </source>
</evidence>
<sequence>MERGSFVLGHQLTSDQLNARILNYPTIAVPERKMTLNTSPVGIDRAILFDDGAYNNRDIQLIIGFEGKQADSNIQKFLSVLDTGKYIDFQMYSDPDYTYQVIRQSTGTIARPNYSDGYRELTIMLSAAPYRYVAPAQTETITTLISTLVNPTNYVAKPYIKIVGSGSITLTINGTDYRFSNVTGSIELDSAMQNVWHTNGKIIVNENAKMAIGPFPTLKPGNNNINLSAGTVTIEPRWRTL</sequence>
<name>A0A1X4JPD3_9LACO</name>